<dbReference type="EMBL" id="FPIZ01000002">
    <property type="protein sequence ID" value="SFW27616.1"/>
    <property type="molecule type" value="Genomic_DNA"/>
</dbReference>
<organism evidence="2 4">
    <name type="scientific">Chitinophaga sancti</name>
    <dbReference type="NCBI Taxonomy" id="1004"/>
    <lineage>
        <taxon>Bacteria</taxon>
        <taxon>Pseudomonadati</taxon>
        <taxon>Bacteroidota</taxon>
        <taxon>Chitinophagia</taxon>
        <taxon>Chitinophagales</taxon>
        <taxon>Chitinophagaceae</taxon>
        <taxon>Chitinophaga</taxon>
    </lineage>
</organism>
<evidence type="ECO:0000313" key="3">
    <source>
        <dbReference type="EMBL" id="WQG91314.1"/>
    </source>
</evidence>
<feature type="transmembrane region" description="Helical" evidence="1">
    <location>
        <begin position="82"/>
        <end position="105"/>
    </location>
</feature>
<dbReference type="AlphaFoldDB" id="A0A1K1MWT0"/>
<dbReference type="EMBL" id="CP140154">
    <property type="protein sequence ID" value="WQG91314.1"/>
    <property type="molecule type" value="Genomic_DNA"/>
</dbReference>
<reference evidence="2 4" key="1">
    <citation type="submission" date="2016-11" db="EMBL/GenBank/DDBJ databases">
        <authorList>
            <person name="Jaros S."/>
            <person name="Januszkiewicz K."/>
            <person name="Wedrychowicz H."/>
        </authorList>
    </citation>
    <scope>NUCLEOTIDE SEQUENCE [LARGE SCALE GENOMIC DNA]</scope>
    <source>
        <strain evidence="2 4">DSM 784</strain>
    </source>
</reference>
<evidence type="ECO:0000313" key="4">
    <source>
        <dbReference type="Proteomes" id="UP000183788"/>
    </source>
</evidence>
<keyword evidence="1" id="KW-1133">Transmembrane helix</keyword>
<evidence type="ECO:0000313" key="5">
    <source>
        <dbReference type="Proteomes" id="UP001326715"/>
    </source>
</evidence>
<protein>
    <submittedName>
        <fullName evidence="2">Uncharacterized protein</fullName>
    </submittedName>
</protein>
<dbReference type="OrthoDB" id="672396at2"/>
<feature type="transmembrane region" description="Helical" evidence="1">
    <location>
        <begin position="158"/>
        <end position="176"/>
    </location>
</feature>
<evidence type="ECO:0000313" key="2">
    <source>
        <dbReference type="EMBL" id="SFW27616.1"/>
    </source>
</evidence>
<proteinExistence type="predicted"/>
<reference evidence="3 5" key="2">
    <citation type="submission" date="2023-11" db="EMBL/GenBank/DDBJ databases">
        <title>MicrobeMod: A computational toolkit for identifying prokaryotic methylation and restriction-modification with nanopore sequencing.</title>
        <authorList>
            <person name="Crits-Christoph A."/>
            <person name="Kang S.C."/>
            <person name="Lee H."/>
            <person name="Ostrov N."/>
        </authorList>
    </citation>
    <scope>NUCLEOTIDE SEQUENCE [LARGE SCALE GENOMIC DNA]</scope>
    <source>
        <strain evidence="3 5">ATCC 23090</strain>
    </source>
</reference>
<accession>A0A1K1MWT0</accession>
<keyword evidence="1" id="KW-0812">Transmembrane</keyword>
<name>A0A1K1MWT0_9BACT</name>
<dbReference type="RefSeq" id="WP_072357453.1">
    <property type="nucleotide sequence ID" value="NZ_CBHWAX010000079.1"/>
</dbReference>
<keyword evidence="1" id="KW-0472">Membrane</keyword>
<dbReference type="Proteomes" id="UP000183788">
    <property type="component" value="Unassembled WGS sequence"/>
</dbReference>
<sequence length="199" mass="23103">MEMQDDFESLLKGAAGNFGQESLSEQALSEMIDDRLMESRNRLRAEFRKEIMLIVVTLVSIIYLLVQLYRHPHQYRPQFYDSLRVAILGGVVYLVGSFVLFLRLVQVAKTQKDMGVRGYIKGIYTKTERALLTYLWVSTIASTGTLATVLAWNPKLGWYWMVIGIFLMGVGMYYLNKIYTDKRFGKRLREMKGLLEEFE</sequence>
<feature type="transmembrane region" description="Helical" evidence="1">
    <location>
        <begin position="131"/>
        <end position="152"/>
    </location>
</feature>
<dbReference type="Proteomes" id="UP001326715">
    <property type="component" value="Chromosome"/>
</dbReference>
<keyword evidence="5" id="KW-1185">Reference proteome</keyword>
<dbReference type="STRING" id="1004.SAMN05661012_00966"/>
<feature type="transmembrane region" description="Helical" evidence="1">
    <location>
        <begin position="51"/>
        <end position="70"/>
    </location>
</feature>
<evidence type="ECO:0000256" key="1">
    <source>
        <dbReference type="SAM" id="Phobius"/>
    </source>
</evidence>
<gene>
    <name evidence="2" type="ORF">SAMN05661012_00966</name>
    <name evidence="3" type="ORF">SR876_07370</name>
</gene>